<sequence length="87" mass="10704">MFLDSIFKRIFHGKPIPVAFGYPPRSNTWLTIYRRQRTGEWIFEWDDLFADERPEDYLWNLSYMYFYSGIDDETKRQAIERLGARIW</sequence>
<organism evidence="1 2">
    <name type="scientific">Salmonella phage IME207</name>
    <dbReference type="NCBI Taxonomy" id="1873985"/>
    <lineage>
        <taxon>Viruses</taxon>
        <taxon>Duplodnaviria</taxon>
        <taxon>Heunggongvirae</taxon>
        <taxon>Uroviricota</taxon>
        <taxon>Caudoviricetes</taxon>
        <taxon>Shuimuvirus</taxon>
        <taxon>Shuimuvirus IME207</taxon>
    </lineage>
</organism>
<accession>A0A1B1W285</accession>
<dbReference type="Proteomes" id="UP000202982">
    <property type="component" value="Segment"/>
</dbReference>
<protein>
    <submittedName>
        <fullName evidence="1">Uncharacterized protein</fullName>
    </submittedName>
</protein>
<keyword evidence="2" id="KW-1185">Reference proteome</keyword>
<name>A0A1B1W285_9CAUD</name>
<dbReference type="KEGG" id="vg:30308678"/>
<evidence type="ECO:0000313" key="1">
    <source>
        <dbReference type="EMBL" id="ANW46780.1"/>
    </source>
</evidence>
<proteinExistence type="predicted"/>
<dbReference type="GeneID" id="30308678"/>
<reference evidence="1" key="1">
    <citation type="submission" date="2016-09" db="EMBL/GenBank/DDBJ databases">
        <authorList>
            <person name="Liu Y."/>
            <person name="Bai C."/>
            <person name="Tong Y."/>
            <person name="Mi Z."/>
            <person name="An X."/>
            <person name="Huang Y."/>
            <person name="Li P."/>
            <person name="Yuan X."/>
            <person name="Niu W."/>
            <person name="Liu H."/>
        </authorList>
    </citation>
    <scope>NUCLEOTIDE SEQUENCE</scope>
</reference>
<dbReference type="RefSeq" id="YP_009322792.1">
    <property type="nucleotide sequence ID" value="NC_031924.1"/>
</dbReference>
<dbReference type="EMBL" id="KX523699">
    <property type="protein sequence ID" value="ANW46780.1"/>
    <property type="molecule type" value="Genomic_DNA"/>
</dbReference>
<evidence type="ECO:0000313" key="2">
    <source>
        <dbReference type="Proteomes" id="UP000202982"/>
    </source>
</evidence>